<keyword evidence="1" id="KW-1133">Transmembrane helix</keyword>
<keyword evidence="1" id="KW-0472">Membrane</keyword>
<reference evidence="2 3" key="1">
    <citation type="submission" date="2016-08" db="EMBL/GenBank/DDBJ databases">
        <title>A Parts List for Fungal Cellulosomes Revealed by Comparative Genomics.</title>
        <authorList>
            <consortium name="DOE Joint Genome Institute"/>
            <person name="Haitjema C.H."/>
            <person name="Gilmore S.P."/>
            <person name="Henske J.K."/>
            <person name="Solomon K.V."/>
            <person name="De Groot R."/>
            <person name="Kuo A."/>
            <person name="Mondo S.J."/>
            <person name="Salamov A.A."/>
            <person name="Labutti K."/>
            <person name="Zhao Z."/>
            <person name="Chiniquy J."/>
            <person name="Barry K."/>
            <person name="Brewer H.M."/>
            <person name="Purvine S.O."/>
            <person name="Wright A.T."/>
            <person name="Boxma B."/>
            <person name="Van Alen T."/>
            <person name="Hackstein J.H."/>
            <person name="Baker S.E."/>
            <person name="Grigoriev I.V."/>
            <person name="O'Malley M.A."/>
        </authorList>
    </citation>
    <scope>NUCLEOTIDE SEQUENCE [LARGE SCALE GENOMIC DNA]</scope>
    <source>
        <strain evidence="2 3">S4</strain>
    </source>
</reference>
<keyword evidence="3" id="KW-1185">Reference proteome</keyword>
<accession>A0A1Y1WVP9</accession>
<sequence length="151" mass="17934">MVKIKELLFFMIITINILCIYGLQKNEIKNTNTYNCNVASIDNSLKLENNKYDFRNNLNHKIDSYYKHKSNCINKAYSIMSHSYGAYKWFNDILKRKNKKIKFKYNSTKYNFINPPTFINTNIIKLNNLNKNNSNMPLNNNVSNRINVIKF</sequence>
<organism evidence="2 3">
    <name type="scientific">Anaeromyces robustus</name>
    <dbReference type="NCBI Taxonomy" id="1754192"/>
    <lineage>
        <taxon>Eukaryota</taxon>
        <taxon>Fungi</taxon>
        <taxon>Fungi incertae sedis</taxon>
        <taxon>Chytridiomycota</taxon>
        <taxon>Chytridiomycota incertae sedis</taxon>
        <taxon>Neocallimastigomycetes</taxon>
        <taxon>Neocallimastigales</taxon>
        <taxon>Neocallimastigaceae</taxon>
        <taxon>Anaeromyces</taxon>
    </lineage>
</organism>
<dbReference type="EMBL" id="MCFG01000242">
    <property type="protein sequence ID" value="ORX77593.1"/>
    <property type="molecule type" value="Genomic_DNA"/>
</dbReference>
<evidence type="ECO:0000313" key="2">
    <source>
        <dbReference type="EMBL" id="ORX77593.1"/>
    </source>
</evidence>
<dbReference type="AlphaFoldDB" id="A0A1Y1WVP9"/>
<name>A0A1Y1WVP9_9FUNG</name>
<evidence type="ECO:0000313" key="3">
    <source>
        <dbReference type="Proteomes" id="UP000193944"/>
    </source>
</evidence>
<comment type="caution">
    <text evidence="2">The sequence shown here is derived from an EMBL/GenBank/DDBJ whole genome shotgun (WGS) entry which is preliminary data.</text>
</comment>
<protein>
    <submittedName>
        <fullName evidence="2">Uncharacterized protein</fullName>
    </submittedName>
</protein>
<evidence type="ECO:0000256" key="1">
    <source>
        <dbReference type="SAM" id="Phobius"/>
    </source>
</evidence>
<feature type="transmembrane region" description="Helical" evidence="1">
    <location>
        <begin position="7"/>
        <end position="23"/>
    </location>
</feature>
<dbReference type="Proteomes" id="UP000193944">
    <property type="component" value="Unassembled WGS sequence"/>
</dbReference>
<gene>
    <name evidence="2" type="ORF">BCR32DRAFT_283050</name>
</gene>
<keyword evidence="1" id="KW-0812">Transmembrane</keyword>
<dbReference type="OrthoDB" id="10586036at2759"/>
<proteinExistence type="predicted"/>
<reference evidence="2 3" key="2">
    <citation type="submission" date="2016-08" db="EMBL/GenBank/DDBJ databases">
        <title>Pervasive Adenine N6-methylation of Active Genes in Fungi.</title>
        <authorList>
            <consortium name="DOE Joint Genome Institute"/>
            <person name="Mondo S.J."/>
            <person name="Dannebaum R.O."/>
            <person name="Kuo R.C."/>
            <person name="Labutti K."/>
            <person name="Haridas S."/>
            <person name="Kuo A."/>
            <person name="Salamov A."/>
            <person name="Ahrendt S.R."/>
            <person name="Lipzen A."/>
            <person name="Sullivan W."/>
            <person name="Andreopoulos W.B."/>
            <person name="Clum A."/>
            <person name="Lindquist E."/>
            <person name="Daum C."/>
            <person name="Ramamoorthy G.K."/>
            <person name="Gryganskyi A."/>
            <person name="Culley D."/>
            <person name="Magnuson J.K."/>
            <person name="James T.Y."/>
            <person name="O'Malley M.A."/>
            <person name="Stajich J.E."/>
            <person name="Spatafora J.W."/>
            <person name="Visel A."/>
            <person name="Grigoriev I.V."/>
        </authorList>
    </citation>
    <scope>NUCLEOTIDE SEQUENCE [LARGE SCALE GENOMIC DNA]</scope>
    <source>
        <strain evidence="2 3">S4</strain>
    </source>
</reference>